<evidence type="ECO:0000259" key="21">
    <source>
        <dbReference type="Pfam" id="PF24621"/>
    </source>
</evidence>
<dbReference type="CDD" id="cd08195">
    <property type="entry name" value="DHQS"/>
    <property type="match status" value="1"/>
</dbReference>
<reference evidence="22 23" key="1">
    <citation type="journal article" date="2012" name="ISME J.">
        <title>Genomic insights to SAR86, an abundant and uncultivated marine bacterial lineage.</title>
        <authorList>
            <person name="Dupont C.L."/>
            <person name="Rusch D.B."/>
            <person name="Yooseph S."/>
            <person name="Lombardo M.J."/>
            <person name="Richter R.A."/>
            <person name="Valas R."/>
            <person name="Novotny M."/>
            <person name="Yee-Greenbaum J."/>
            <person name="Selengut J.D."/>
            <person name="Haft D.H."/>
            <person name="Halpern A.L."/>
            <person name="Lasken R.S."/>
            <person name="Nealson K."/>
            <person name="Friedman R."/>
            <person name="Venter J.C."/>
        </authorList>
    </citation>
    <scope>NUCLEOTIDE SEQUENCE [LARGE SCALE GENOMIC DNA]</scope>
</reference>
<keyword evidence="13 19" id="KW-0547">Nucleotide-binding</keyword>
<evidence type="ECO:0000256" key="3">
    <source>
        <dbReference type="ARBA" id="ARBA00001947"/>
    </source>
</evidence>
<dbReference type="GO" id="GO:0009423">
    <property type="term" value="P:chorismate biosynthetic process"/>
    <property type="evidence" value="ECO:0007669"/>
    <property type="project" value="UniProtKB-UniRule"/>
</dbReference>
<sequence length="345" mass="38128">MAKIITAGKGLSKYNIVIAKSALSQKNLMPALNAKNKILVVTDSGIPKSYINNLKKIIKGKKKIYIYEIPKGEKSKSFATYSKILSRLADLRFDRSDALIAFGGGVVGDITGFCAATYLRGIDFIQIPTTLLSQVDSSVGGKTAINIEQGKNLVGAFYNPILVLISTNYLETLSDDEYKSGLGEVAKYAFIGNKKLYKYMQENSELIKLKKPKALEVIIEESIKSKVKIVTADEREKGLRAILNFGHTFGHAIEAFKKYKGITHGAAVTLGMVIAAKISLYEGHIKSHQLDDLVNLLESLELKTDYSKYSYKDLKEYILNDKKVSKGKLNLILINQKGVAFKLTI</sequence>
<evidence type="ECO:0000313" key="22">
    <source>
        <dbReference type="EMBL" id="EJP72763.1"/>
    </source>
</evidence>
<dbReference type="PANTHER" id="PTHR43622">
    <property type="entry name" value="3-DEHYDROQUINATE SYNTHASE"/>
    <property type="match status" value="1"/>
</dbReference>
<dbReference type="EMBL" id="JH611188">
    <property type="protein sequence ID" value="EJP72763.1"/>
    <property type="molecule type" value="Genomic_DNA"/>
</dbReference>
<dbReference type="Gene3D" id="3.40.50.1970">
    <property type="match status" value="1"/>
</dbReference>
<feature type="binding site" evidence="19">
    <location>
        <position position="247"/>
    </location>
    <ligand>
        <name>Zn(2+)</name>
        <dbReference type="ChEBI" id="CHEBI:29105"/>
    </ligand>
</feature>
<keyword evidence="16 19" id="KW-0057">Aromatic amino acid biosynthesis</keyword>
<evidence type="ECO:0000256" key="2">
    <source>
        <dbReference type="ARBA" id="ARBA00001911"/>
    </source>
</evidence>
<evidence type="ECO:0000256" key="7">
    <source>
        <dbReference type="ARBA" id="ARBA00005412"/>
    </source>
</evidence>
<feature type="binding site" evidence="19">
    <location>
        <position position="264"/>
    </location>
    <ligand>
        <name>Zn(2+)</name>
        <dbReference type="ChEBI" id="CHEBI:29105"/>
    </ligand>
</feature>
<evidence type="ECO:0000259" key="20">
    <source>
        <dbReference type="Pfam" id="PF01761"/>
    </source>
</evidence>
<dbReference type="InterPro" id="IPR056179">
    <property type="entry name" value="DHQS_C"/>
</dbReference>
<keyword evidence="12 19" id="KW-0479">Metal-binding</keyword>
<gene>
    <name evidence="19 22" type="primary">aroB</name>
    <name evidence="22" type="ORF">NT02SARS_1636</name>
</gene>
<dbReference type="Pfam" id="PF01761">
    <property type="entry name" value="DHQ_synthase"/>
    <property type="match status" value="1"/>
</dbReference>
<feature type="binding site" evidence="19">
    <location>
        <position position="151"/>
    </location>
    <ligand>
        <name>NAD(+)</name>
        <dbReference type="ChEBI" id="CHEBI:57540"/>
    </ligand>
</feature>
<dbReference type="UniPathway" id="UPA00053">
    <property type="reaction ID" value="UER00085"/>
</dbReference>
<keyword evidence="14 19" id="KW-0862">Zinc</keyword>
<dbReference type="Pfam" id="PF24621">
    <property type="entry name" value="DHQS_C"/>
    <property type="match status" value="1"/>
</dbReference>
<evidence type="ECO:0000256" key="5">
    <source>
        <dbReference type="ARBA" id="ARBA00004496"/>
    </source>
</evidence>
<feature type="domain" description="3-dehydroquinate synthase C-terminal" evidence="21">
    <location>
        <begin position="181"/>
        <end position="324"/>
    </location>
</feature>
<evidence type="ECO:0000256" key="9">
    <source>
        <dbReference type="ARBA" id="ARBA00017684"/>
    </source>
</evidence>
<keyword evidence="15 19" id="KW-0520">NAD</keyword>
<dbReference type="HOGENOM" id="CLU_001201_0_1_6"/>
<evidence type="ECO:0000256" key="8">
    <source>
        <dbReference type="ARBA" id="ARBA00013031"/>
    </source>
</evidence>
<dbReference type="SUPFAM" id="SSF56796">
    <property type="entry name" value="Dehydroquinate synthase-like"/>
    <property type="match status" value="1"/>
</dbReference>
<evidence type="ECO:0000313" key="23">
    <source>
        <dbReference type="Proteomes" id="UP000010116"/>
    </source>
</evidence>
<dbReference type="Proteomes" id="UP000010116">
    <property type="component" value="Unassembled WGS sequence"/>
</dbReference>
<evidence type="ECO:0000256" key="6">
    <source>
        <dbReference type="ARBA" id="ARBA00004661"/>
    </source>
</evidence>
<evidence type="ECO:0000256" key="13">
    <source>
        <dbReference type="ARBA" id="ARBA00022741"/>
    </source>
</evidence>
<accession>J5KC82</accession>
<dbReference type="GO" id="GO:0005737">
    <property type="term" value="C:cytoplasm"/>
    <property type="evidence" value="ECO:0007669"/>
    <property type="project" value="UniProtKB-SubCell"/>
</dbReference>
<comment type="pathway">
    <text evidence="6 19">Metabolic intermediate biosynthesis; chorismate biosynthesis; chorismate from D-erythrose 4-phosphate and phosphoenolpyruvate: step 2/7.</text>
</comment>
<dbReference type="GO" id="GO:0003856">
    <property type="term" value="F:3-dehydroquinate synthase activity"/>
    <property type="evidence" value="ECO:0007669"/>
    <property type="project" value="UniProtKB-UniRule"/>
</dbReference>
<dbReference type="InterPro" id="IPR030963">
    <property type="entry name" value="DHQ_synth_fam"/>
</dbReference>
<organism evidence="22 23">
    <name type="scientific">SAR86 cluster bacterium SAR86B</name>
    <dbReference type="NCBI Taxonomy" id="1123867"/>
    <lineage>
        <taxon>Bacteria</taxon>
        <taxon>Pseudomonadati</taxon>
        <taxon>Pseudomonadota</taxon>
        <taxon>Gammaproteobacteria</taxon>
        <taxon>SAR86 cluster</taxon>
    </lineage>
</organism>
<proteinExistence type="inferred from homology"/>
<dbReference type="PIRSF" id="PIRSF001455">
    <property type="entry name" value="DHQ_synth"/>
    <property type="match status" value="1"/>
</dbReference>
<evidence type="ECO:0000256" key="14">
    <source>
        <dbReference type="ARBA" id="ARBA00022833"/>
    </source>
</evidence>
<dbReference type="InterPro" id="IPR030960">
    <property type="entry name" value="DHQS/DOIS_N"/>
</dbReference>
<dbReference type="EC" id="4.2.3.4" evidence="8 19"/>
<feature type="binding site" evidence="19">
    <location>
        <position position="142"/>
    </location>
    <ligand>
        <name>NAD(+)</name>
        <dbReference type="ChEBI" id="CHEBI:57540"/>
    </ligand>
</feature>
<comment type="catalytic activity">
    <reaction evidence="1 19">
        <text>7-phospho-2-dehydro-3-deoxy-D-arabino-heptonate = 3-dehydroquinate + phosphate</text>
        <dbReference type="Rhea" id="RHEA:21968"/>
        <dbReference type="ChEBI" id="CHEBI:32364"/>
        <dbReference type="ChEBI" id="CHEBI:43474"/>
        <dbReference type="ChEBI" id="CHEBI:58394"/>
        <dbReference type="EC" id="4.2.3.4"/>
    </reaction>
</comment>
<feature type="domain" description="3-dehydroquinate synthase N-terminal" evidence="20">
    <location>
        <begin position="67"/>
        <end position="179"/>
    </location>
</feature>
<dbReference type="GO" id="GO:0008652">
    <property type="term" value="P:amino acid biosynthetic process"/>
    <property type="evidence" value="ECO:0007669"/>
    <property type="project" value="UniProtKB-KW"/>
</dbReference>
<dbReference type="HAMAP" id="MF_00110">
    <property type="entry name" value="DHQ_synthase"/>
    <property type="match status" value="1"/>
</dbReference>
<evidence type="ECO:0000256" key="16">
    <source>
        <dbReference type="ARBA" id="ARBA00023141"/>
    </source>
</evidence>
<keyword evidence="10 19" id="KW-0963">Cytoplasm</keyword>
<keyword evidence="18 19" id="KW-0170">Cobalt</keyword>
<dbReference type="Gene3D" id="1.20.1090.10">
    <property type="entry name" value="Dehydroquinate synthase-like - alpha domain"/>
    <property type="match status" value="1"/>
</dbReference>
<comment type="cofactor">
    <cofactor evidence="19">
        <name>Co(2+)</name>
        <dbReference type="ChEBI" id="CHEBI:48828"/>
    </cofactor>
    <cofactor evidence="19">
        <name>Zn(2+)</name>
        <dbReference type="ChEBI" id="CHEBI:29105"/>
    </cofactor>
    <text evidence="19">Binds 1 divalent metal cation per subunit. Can use either Co(2+) or Zn(2+).</text>
</comment>
<evidence type="ECO:0000256" key="11">
    <source>
        <dbReference type="ARBA" id="ARBA00022605"/>
    </source>
</evidence>
<evidence type="ECO:0000256" key="15">
    <source>
        <dbReference type="ARBA" id="ARBA00023027"/>
    </source>
</evidence>
<evidence type="ECO:0000256" key="4">
    <source>
        <dbReference type="ARBA" id="ARBA00003485"/>
    </source>
</evidence>
<dbReference type="InterPro" id="IPR050071">
    <property type="entry name" value="Dehydroquinate_synthase"/>
</dbReference>
<feature type="binding site" evidence="19">
    <location>
        <begin position="105"/>
        <end position="109"/>
    </location>
    <ligand>
        <name>NAD(+)</name>
        <dbReference type="ChEBI" id="CHEBI:57540"/>
    </ligand>
</feature>
<feature type="binding site" evidence="19">
    <location>
        <position position="184"/>
    </location>
    <ligand>
        <name>Zn(2+)</name>
        <dbReference type="ChEBI" id="CHEBI:29105"/>
    </ligand>
</feature>
<evidence type="ECO:0000256" key="10">
    <source>
        <dbReference type="ARBA" id="ARBA00022490"/>
    </source>
</evidence>
<dbReference type="GO" id="GO:0046872">
    <property type="term" value="F:metal ion binding"/>
    <property type="evidence" value="ECO:0007669"/>
    <property type="project" value="UniProtKB-KW"/>
</dbReference>
<dbReference type="InterPro" id="IPR016037">
    <property type="entry name" value="DHQ_synth_AroB"/>
</dbReference>
<dbReference type="PANTHER" id="PTHR43622:SF7">
    <property type="entry name" value="3-DEHYDROQUINATE SYNTHASE, CHLOROPLASTIC"/>
    <property type="match status" value="1"/>
</dbReference>
<dbReference type="GO" id="GO:0009073">
    <property type="term" value="P:aromatic amino acid family biosynthetic process"/>
    <property type="evidence" value="ECO:0007669"/>
    <property type="project" value="UniProtKB-KW"/>
</dbReference>
<feature type="binding site" evidence="19">
    <location>
        <begin position="129"/>
        <end position="130"/>
    </location>
    <ligand>
        <name>NAD(+)</name>
        <dbReference type="ChEBI" id="CHEBI:57540"/>
    </ligand>
</feature>
<evidence type="ECO:0000256" key="19">
    <source>
        <dbReference type="HAMAP-Rule" id="MF_00110"/>
    </source>
</evidence>
<dbReference type="NCBIfam" id="TIGR01357">
    <property type="entry name" value="aroB"/>
    <property type="match status" value="1"/>
</dbReference>
<comment type="subcellular location">
    <subcellularLocation>
        <location evidence="5 19">Cytoplasm</location>
    </subcellularLocation>
</comment>
<name>J5KC82_9GAMM</name>
<evidence type="ECO:0000256" key="17">
    <source>
        <dbReference type="ARBA" id="ARBA00023239"/>
    </source>
</evidence>
<comment type="similarity">
    <text evidence="7 19">Belongs to the sugar phosphate cyclases superfamily. Dehydroquinate synthase family.</text>
</comment>
<comment type="function">
    <text evidence="4 19">Catalyzes the conversion of 3-deoxy-D-arabino-heptulosonate 7-phosphate (DAHP) to dehydroquinate (DHQ).</text>
</comment>
<comment type="caution">
    <text evidence="19">Lacks conserved residue(s) required for the propagation of feature annotation.</text>
</comment>
<keyword evidence="17 19" id="KW-0456">Lyase</keyword>
<dbReference type="AlphaFoldDB" id="J5KC82"/>
<dbReference type="GO" id="GO:0000166">
    <property type="term" value="F:nucleotide binding"/>
    <property type="evidence" value="ECO:0007669"/>
    <property type="project" value="UniProtKB-KW"/>
</dbReference>
<keyword evidence="11 19" id="KW-0028">Amino-acid biosynthesis</keyword>
<evidence type="ECO:0000256" key="1">
    <source>
        <dbReference type="ARBA" id="ARBA00001393"/>
    </source>
</evidence>
<dbReference type="FunFam" id="3.40.50.1970:FF:000007">
    <property type="entry name" value="Pentafunctional AROM polypeptide"/>
    <property type="match status" value="1"/>
</dbReference>
<comment type="cofactor">
    <cofactor evidence="3">
        <name>Zn(2+)</name>
        <dbReference type="ChEBI" id="CHEBI:29105"/>
    </cofactor>
</comment>
<protein>
    <recommendedName>
        <fullName evidence="9 19">3-dehydroquinate synthase</fullName>
        <shortName evidence="19">DHQS</shortName>
        <ecNumber evidence="8 19">4.2.3.4</ecNumber>
    </recommendedName>
</protein>
<evidence type="ECO:0000256" key="18">
    <source>
        <dbReference type="ARBA" id="ARBA00023285"/>
    </source>
</evidence>
<evidence type="ECO:0000256" key="12">
    <source>
        <dbReference type="ARBA" id="ARBA00022723"/>
    </source>
</evidence>
<comment type="cofactor">
    <cofactor evidence="2 19">
        <name>NAD(+)</name>
        <dbReference type="ChEBI" id="CHEBI:57540"/>
    </cofactor>
</comment>